<reference evidence="1" key="1">
    <citation type="journal article" date="2020" name="Nature">
        <title>Giant virus diversity and host interactions through global metagenomics.</title>
        <authorList>
            <person name="Schulz F."/>
            <person name="Roux S."/>
            <person name="Paez-Espino D."/>
            <person name="Jungbluth S."/>
            <person name="Walsh D.A."/>
            <person name="Denef V.J."/>
            <person name="McMahon K.D."/>
            <person name="Konstantinidis K.T."/>
            <person name="Eloe-Fadrosh E.A."/>
            <person name="Kyrpides N.C."/>
            <person name="Woyke T."/>
        </authorList>
    </citation>
    <scope>NUCLEOTIDE SEQUENCE</scope>
    <source>
        <strain evidence="1">GVMAG-M-3300023184-178</strain>
    </source>
</reference>
<protein>
    <recommendedName>
        <fullName evidence="2">Capsular polysaccharide synthesis protein</fullName>
    </recommendedName>
</protein>
<accession>A0A6C0HX14</accession>
<sequence>MYNIYVFWTGTNNMSDNRIRCLNNLKQVSGANIILVTPENLNGFILPTEPLHPAYNYLSETHRADYLRTYFMNFYGGGYSDIKETSGNWIKSFDELNRSDKWIIGYKELPNGVAYNPVRNHWHELIGNGAYICKPQTPLTKEWYNDMILLLDSKLEKLKLYPATFPQDSAGVSKGKYPIEWNEMLGKIFHKICYKYKDNLLNTLPISIFNNYR</sequence>
<organism evidence="1">
    <name type="scientific">viral metagenome</name>
    <dbReference type="NCBI Taxonomy" id="1070528"/>
    <lineage>
        <taxon>unclassified sequences</taxon>
        <taxon>metagenomes</taxon>
        <taxon>organismal metagenomes</taxon>
    </lineage>
</organism>
<name>A0A6C0HX14_9ZZZZ</name>
<dbReference type="Gene3D" id="3.90.550.20">
    <property type="match status" value="1"/>
</dbReference>
<dbReference type="AlphaFoldDB" id="A0A6C0HX14"/>
<dbReference type="EMBL" id="MN740032">
    <property type="protein sequence ID" value="QHT85094.1"/>
    <property type="molecule type" value="Genomic_DNA"/>
</dbReference>
<evidence type="ECO:0000313" key="1">
    <source>
        <dbReference type="EMBL" id="QHT85094.1"/>
    </source>
</evidence>
<evidence type="ECO:0008006" key="2">
    <source>
        <dbReference type="Google" id="ProtNLM"/>
    </source>
</evidence>
<proteinExistence type="predicted"/>